<feature type="domain" description="Polysaccharide pyruvyl transferase" evidence="1">
    <location>
        <begin position="40"/>
        <end position="344"/>
    </location>
</feature>
<dbReference type="STRING" id="48467.SAMN02745166_03268"/>
<dbReference type="Pfam" id="PF04230">
    <property type="entry name" value="PS_pyruv_trans"/>
    <property type="match status" value="1"/>
</dbReference>
<dbReference type="InterPro" id="IPR007345">
    <property type="entry name" value="Polysacch_pyruvyl_Trfase"/>
</dbReference>
<dbReference type="GO" id="GO:0016740">
    <property type="term" value="F:transferase activity"/>
    <property type="evidence" value="ECO:0007669"/>
    <property type="project" value="UniProtKB-KW"/>
</dbReference>
<evidence type="ECO:0000259" key="1">
    <source>
        <dbReference type="Pfam" id="PF04230"/>
    </source>
</evidence>
<sequence length="418" mass="46904">MMTDRRTFISAVTAALGGSLFAASGKAKTVLLQSAWDTINIGDIGHTPGTLRILEEHLPQVNVVLWAMKLDERVEAMLRRRFPKVNIVRGSLKGTTLADKEVQQAIAYCDLFIRNSGMGQGTDYMEYCHKLGKPYGLYGQSFFPSMVEGKGAAERIALLDAAAFIYCRETKTLNILKNAGVKTPVLEFGPDGCFGIDVRDDERGLATLKKLGLEDRQFITLQLRTHTAKHEGVDNPPLNPLHPTPEMIADDERRAAKYRDLVTRWVQKTGKKVLIAPEVKKEMVHNKRLIFDLLPPEIQTNVVNLEEFWNADEAASVFARAHTIVCHEPHSPIIALANGTPIIHTYSEFHSPKCWMFKDIGLNEWLLEFDETPVETMEETLLTIDADYPAALAKVKKAMEYVHQRQADTMKTVQQSMA</sequence>
<evidence type="ECO:0000313" key="3">
    <source>
        <dbReference type="Proteomes" id="UP000190774"/>
    </source>
</evidence>
<evidence type="ECO:0000313" key="2">
    <source>
        <dbReference type="EMBL" id="SKB00968.1"/>
    </source>
</evidence>
<keyword evidence="2" id="KW-0808">Transferase</keyword>
<organism evidence="2 3">
    <name type="scientific">Prosthecobacter debontii</name>
    <dbReference type="NCBI Taxonomy" id="48467"/>
    <lineage>
        <taxon>Bacteria</taxon>
        <taxon>Pseudomonadati</taxon>
        <taxon>Verrucomicrobiota</taxon>
        <taxon>Verrucomicrobiia</taxon>
        <taxon>Verrucomicrobiales</taxon>
        <taxon>Verrucomicrobiaceae</taxon>
        <taxon>Prosthecobacter</taxon>
    </lineage>
</organism>
<gene>
    <name evidence="2" type="ORF">SAMN02745166_03268</name>
</gene>
<accession>A0A1T4YHC7</accession>
<proteinExistence type="predicted"/>
<dbReference type="EMBL" id="FUYE01000011">
    <property type="protein sequence ID" value="SKB00968.1"/>
    <property type="molecule type" value="Genomic_DNA"/>
</dbReference>
<name>A0A1T4YHC7_9BACT</name>
<dbReference type="AlphaFoldDB" id="A0A1T4YHC7"/>
<protein>
    <submittedName>
        <fullName evidence="2">Polysaccharide pyruvyl transferase family protein WcaK</fullName>
    </submittedName>
</protein>
<dbReference type="OrthoDB" id="178328at2"/>
<reference evidence="3" key="1">
    <citation type="submission" date="2017-02" db="EMBL/GenBank/DDBJ databases">
        <authorList>
            <person name="Varghese N."/>
            <person name="Submissions S."/>
        </authorList>
    </citation>
    <scope>NUCLEOTIDE SEQUENCE [LARGE SCALE GENOMIC DNA]</scope>
    <source>
        <strain evidence="3">ATCC 700200</strain>
    </source>
</reference>
<dbReference type="Proteomes" id="UP000190774">
    <property type="component" value="Unassembled WGS sequence"/>
</dbReference>
<dbReference type="RefSeq" id="WP_078814456.1">
    <property type="nucleotide sequence ID" value="NZ_FUYE01000011.1"/>
</dbReference>
<keyword evidence="3" id="KW-1185">Reference proteome</keyword>